<feature type="transmembrane region" description="Helical" evidence="1">
    <location>
        <begin position="245"/>
        <end position="264"/>
    </location>
</feature>
<reference evidence="2" key="2">
    <citation type="submission" date="2020-09" db="EMBL/GenBank/DDBJ databases">
        <authorList>
            <person name="Sun Q."/>
            <person name="Sedlacek I."/>
        </authorList>
    </citation>
    <scope>NUCLEOTIDE SEQUENCE</scope>
    <source>
        <strain evidence="2">CCM 8433</strain>
    </source>
</reference>
<dbReference type="Pfam" id="PF12679">
    <property type="entry name" value="ABC2_membrane_2"/>
    <property type="match status" value="1"/>
</dbReference>
<keyword evidence="3" id="KW-1185">Reference proteome</keyword>
<feature type="transmembrane region" description="Helical" evidence="1">
    <location>
        <begin position="77"/>
        <end position="95"/>
    </location>
</feature>
<dbReference type="Proteomes" id="UP000622610">
    <property type="component" value="Unassembled WGS sequence"/>
</dbReference>
<dbReference type="PANTHER" id="PTHR37305">
    <property type="entry name" value="INTEGRAL MEMBRANE PROTEIN-RELATED"/>
    <property type="match status" value="1"/>
</dbReference>
<comment type="caution">
    <text evidence="2">The sequence shown here is derived from an EMBL/GenBank/DDBJ whole genome shotgun (WGS) entry which is preliminary data.</text>
</comment>
<proteinExistence type="predicted"/>
<dbReference type="GO" id="GO:0140359">
    <property type="term" value="F:ABC-type transporter activity"/>
    <property type="evidence" value="ECO:0007669"/>
    <property type="project" value="InterPro"/>
</dbReference>
<dbReference type="EMBL" id="BMDT01000010">
    <property type="protein sequence ID" value="GGI66369.1"/>
    <property type="molecule type" value="Genomic_DNA"/>
</dbReference>
<gene>
    <name evidence="2" type="ORF">GCM10011482_20230</name>
</gene>
<organism evidence="2 3">
    <name type="scientific">Enterococcus alcedinis</name>
    <dbReference type="NCBI Taxonomy" id="1274384"/>
    <lineage>
        <taxon>Bacteria</taxon>
        <taxon>Bacillati</taxon>
        <taxon>Bacillota</taxon>
        <taxon>Bacilli</taxon>
        <taxon>Lactobacillales</taxon>
        <taxon>Enterococcaceae</taxon>
        <taxon>Enterococcus</taxon>
    </lineage>
</organism>
<keyword evidence="1" id="KW-1133">Transmembrane helix</keyword>
<keyword evidence="1" id="KW-0812">Transmembrane</keyword>
<feature type="transmembrane region" description="Helical" evidence="1">
    <location>
        <begin position="171"/>
        <end position="191"/>
    </location>
</feature>
<dbReference type="GO" id="GO:0005886">
    <property type="term" value="C:plasma membrane"/>
    <property type="evidence" value="ECO:0007669"/>
    <property type="project" value="UniProtKB-SubCell"/>
</dbReference>
<evidence type="ECO:0000313" key="2">
    <source>
        <dbReference type="EMBL" id="GGI66369.1"/>
    </source>
</evidence>
<feature type="transmembrane region" description="Helical" evidence="1">
    <location>
        <begin position="198"/>
        <end position="218"/>
    </location>
</feature>
<accession>A0A917JGJ7</accession>
<dbReference type="PANTHER" id="PTHR37305:SF2">
    <property type="entry name" value="BACITRACIN TRANSPORT PERMEASE PROTEIN BCRB"/>
    <property type="match status" value="1"/>
</dbReference>
<evidence type="ECO:0000256" key="1">
    <source>
        <dbReference type="SAM" id="Phobius"/>
    </source>
</evidence>
<keyword evidence="1" id="KW-0472">Membrane</keyword>
<dbReference type="AlphaFoldDB" id="A0A917JGJ7"/>
<feature type="transmembrane region" description="Helical" evidence="1">
    <location>
        <begin position="127"/>
        <end position="151"/>
    </location>
</feature>
<name>A0A917JGJ7_9ENTE</name>
<protein>
    <submittedName>
        <fullName evidence="2">ABC transporter permease</fullName>
    </submittedName>
</protein>
<dbReference type="RefSeq" id="WP_188368196.1">
    <property type="nucleotide sequence ID" value="NZ_BMDT01000010.1"/>
</dbReference>
<reference evidence="2" key="1">
    <citation type="journal article" date="2014" name="Int. J. Syst. Evol. Microbiol.">
        <title>Complete genome sequence of Corynebacterium casei LMG S-19264T (=DSM 44701T), isolated from a smear-ripened cheese.</title>
        <authorList>
            <consortium name="US DOE Joint Genome Institute (JGI-PGF)"/>
            <person name="Walter F."/>
            <person name="Albersmeier A."/>
            <person name="Kalinowski J."/>
            <person name="Ruckert C."/>
        </authorList>
    </citation>
    <scope>NUCLEOTIDE SEQUENCE</scope>
    <source>
        <strain evidence="2">CCM 8433</strain>
    </source>
</reference>
<evidence type="ECO:0000313" key="3">
    <source>
        <dbReference type="Proteomes" id="UP000622610"/>
    </source>
</evidence>
<sequence length="271" mass="30806">MILFKMEWKKQYKSFLIWTLLFMFLSLGFSAIYTQMFTPAQKDSMDIMLKSLPDSMLKTFNIALSGPASMFEPVGFFAYYFQYLYLAACIYASLLGTQALINEESEGTIDFLYAQPLSRSAILFSKFIANFTILSTFWLLSALASLGSLLLFRMSGDPIQEIINGVTKIYLYEWLVLFFFLTLGFFISSILKHARHATSLSLALVFGFYLLGIVGDLLEKLNFLSQWSPVQIGVPSSILNNGLDAAPIVFLFSLVFLTASFYCYRKRDFQS</sequence>